<reference evidence="1 2" key="1">
    <citation type="journal article" date="2018" name="Nat. Genet.">
        <title>The Rosa genome provides new insights in the design of modern roses.</title>
        <authorList>
            <person name="Bendahmane M."/>
        </authorList>
    </citation>
    <scope>NUCLEOTIDE SEQUENCE [LARGE SCALE GENOMIC DNA]</scope>
    <source>
        <strain evidence="2">cv. Old Blush</strain>
    </source>
</reference>
<gene>
    <name evidence="1" type="ORF">RchiOBHm_Chr3g0479981</name>
</gene>
<dbReference type="PANTHER" id="PTHR33450:SF4">
    <property type="entry name" value="OS04G0665666 PROTEIN"/>
    <property type="match status" value="1"/>
</dbReference>
<name>A0A2P6RDK2_ROSCH</name>
<dbReference type="STRING" id="74649.A0A2P6RDK2"/>
<dbReference type="EMBL" id="PDCK01000041">
    <property type="protein sequence ID" value="PRQ44501.1"/>
    <property type="molecule type" value="Genomic_DNA"/>
</dbReference>
<dbReference type="Gramene" id="PRQ44501">
    <property type="protein sequence ID" value="PRQ44501"/>
    <property type="gene ID" value="RchiOBHm_Chr3g0479981"/>
</dbReference>
<sequence>MVGPSNLKTLPPIQVFSTLSPPPSSSSSSSMTKLKTLIHTLIFSHVCRAIRYLNKTKSKTISFFIQIIKESQPMQLIYPTKKSKSRNKNKIFFGSFRLHYNWCSSTHVLPVPARVYEGLTSTSHLYYDSNWNSVISTEEQCGGHDQDSGESQLSGYLQWLEENKVHEKSMAEADETDENEIDKLADLFIASCHEKFMLEKQESYRRFQEMLARSA</sequence>
<evidence type="ECO:0000313" key="2">
    <source>
        <dbReference type="Proteomes" id="UP000238479"/>
    </source>
</evidence>
<dbReference type="OrthoDB" id="1104789at2759"/>
<dbReference type="OMA" id="EMFIADC"/>
<keyword evidence="2" id="KW-1185">Reference proteome</keyword>
<dbReference type="InterPro" id="IPR008480">
    <property type="entry name" value="DUF761_pln"/>
</dbReference>
<dbReference type="Pfam" id="PF05553">
    <property type="entry name" value="DUF761"/>
    <property type="match status" value="1"/>
</dbReference>
<comment type="caution">
    <text evidence="1">The sequence shown here is derived from an EMBL/GenBank/DDBJ whole genome shotgun (WGS) entry which is preliminary data.</text>
</comment>
<protein>
    <recommendedName>
        <fullName evidence="3">DUF761 domain-containing protein</fullName>
    </recommendedName>
</protein>
<organism evidence="1 2">
    <name type="scientific">Rosa chinensis</name>
    <name type="common">China rose</name>
    <dbReference type="NCBI Taxonomy" id="74649"/>
    <lineage>
        <taxon>Eukaryota</taxon>
        <taxon>Viridiplantae</taxon>
        <taxon>Streptophyta</taxon>
        <taxon>Embryophyta</taxon>
        <taxon>Tracheophyta</taxon>
        <taxon>Spermatophyta</taxon>
        <taxon>Magnoliopsida</taxon>
        <taxon>eudicotyledons</taxon>
        <taxon>Gunneridae</taxon>
        <taxon>Pentapetalae</taxon>
        <taxon>rosids</taxon>
        <taxon>fabids</taxon>
        <taxon>Rosales</taxon>
        <taxon>Rosaceae</taxon>
        <taxon>Rosoideae</taxon>
        <taxon>Rosoideae incertae sedis</taxon>
        <taxon>Rosa</taxon>
    </lineage>
</organism>
<proteinExistence type="predicted"/>
<dbReference type="PANTHER" id="PTHR33450">
    <property type="entry name" value="EMB|CAB67623.1-RELATED"/>
    <property type="match status" value="1"/>
</dbReference>
<dbReference type="Proteomes" id="UP000238479">
    <property type="component" value="Chromosome 3"/>
</dbReference>
<evidence type="ECO:0000313" key="1">
    <source>
        <dbReference type="EMBL" id="PRQ44501.1"/>
    </source>
</evidence>
<evidence type="ECO:0008006" key="3">
    <source>
        <dbReference type="Google" id="ProtNLM"/>
    </source>
</evidence>
<dbReference type="AlphaFoldDB" id="A0A2P6RDK2"/>
<accession>A0A2P6RDK2</accession>